<feature type="domain" description="Serine aminopeptidase S33" evidence="1">
    <location>
        <begin position="83"/>
        <end position="175"/>
    </location>
</feature>
<dbReference type="PANTHER" id="PTHR43358:SF4">
    <property type="entry name" value="ALPHA_BETA HYDROLASE FOLD-1 DOMAIN-CONTAINING PROTEIN"/>
    <property type="match status" value="1"/>
</dbReference>
<gene>
    <name evidence="2" type="ORF">GSPATT00003484001</name>
</gene>
<dbReference type="InParanoid" id="A0E5Q5"/>
<proteinExistence type="predicted"/>
<dbReference type="STRING" id="5888.A0E5Q5"/>
<dbReference type="OMA" id="IKTIYYT"/>
<dbReference type="KEGG" id="ptm:GSPATT00003484001"/>
<dbReference type="AlphaFoldDB" id="A0E5Q5"/>
<keyword evidence="3" id="KW-1185">Reference proteome</keyword>
<evidence type="ECO:0000259" key="1">
    <source>
        <dbReference type="Pfam" id="PF12146"/>
    </source>
</evidence>
<dbReference type="Proteomes" id="UP000000600">
    <property type="component" value="Unassembled WGS sequence"/>
</dbReference>
<dbReference type="InterPro" id="IPR052920">
    <property type="entry name" value="DNA-binding_regulatory"/>
</dbReference>
<dbReference type="HOGENOM" id="CLU_029891_1_0_1"/>
<sequence>MKYFQNGINQICAQIIRPLRAEYQQYDLGPIQDQTYTRNDFDLVNHCQQRIKVSLFQGNVQSDVCIIYLHSANGCRLEALRYVNEILNQNYMFLTFDFTGSGISDGNQVTYGYREIYDLQTVITHISQYAKSIVLWGRSMGSVVALLYMQQFQNVFVKCMVLDSPFICLQDIVVQMASKRTKIPNFILNSLSSYVSDEIKNQCGFTMNEINCLNNIKLIKIPAFFITSKIDSIVSHEQTEKLFNHYQGIKTIYYTNQDHNETRDFTLVDKVMSWLNQQLLSVGQRIKQKIIFKDHPIPIKLIDLNSFNNKERSSTFDGTNIIILDNRIMSISPKQKITNIQQRFQQVLQTQRSAFIERSISTNKMNISVDVYDTNQVKLMNQNKLKQQNYFNQHTKPIAFTKVPNKTRDSSHHRY</sequence>
<protein>
    <recommendedName>
        <fullName evidence="1">Serine aminopeptidase S33 domain-containing protein</fullName>
    </recommendedName>
</protein>
<organism evidence="2 3">
    <name type="scientific">Paramecium tetraurelia</name>
    <dbReference type="NCBI Taxonomy" id="5888"/>
    <lineage>
        <taxon>Eukaryota</taxon>
        <taxon>Sar</taxon>
        <taxon>Alveolata</taxon>
        <taxon>Ciliophora</taxon>
        <taxon>Intramacronucleata</taxon>
        <taxon>Oligohymenophorea</taxon>
        <taxon>Peniculida</taxon>
        <taxon>Parameciidae</taxon>
        <taxon>Paramecium</taxon>
    </lineage>
</organism>
<name>A0E5Q5_PARTE</name>
<dbReference type="PANTHER" id="PTHR43358">
    <property type="entry name" value="ALPHA/BETA-HYDROLASE"/>
    <property type="match status" value="1"/>
</dbReference>
<dbReference type="GeneID" id="5043804"/>
<dbReference type="eggNOG" id="KOG1552">
    <property type="taxonomic scope" value="Eukaryota"/>
</dbReference>
<dbReference type="EMBL" id="CT868660">
    <property type="protein sequence ID" value="CAK90622.1"/>
    <property type="molecule type" value="Genomic_DNA"/>
</dbReference>
<evidence type="ECO:0000313" key="3">
    <source>
        <dbReference type="Proteomes" id="UP000000600"/>
    </source>
</evidence>
<evidence type="ECO:0000313" key="2">
    <source>
        <dbReference type="EMBL" id="CAK90622.1"/>
    </source>
</evidence>
<dbReference type="RefSeq" id="XP_001458019.1">
    <property type="nucleotide sequence ID" value="XM_001457982.1"/>
</dbReference>
<reference evidence="2 3" key="1">
    <citation type="journal article" date="2006" name="Nature">
        <title>Global trends of whole-genome duplications revealed by the ciliate Paramecium tetraurelia.</title>
        <authorList>
            <consortium name="Genoscope"/>
            <person name="Aury J.-M."/>
            <person name="Jaillon O."/>
            <person name="Duret L."/>
            <person name="Noel B."/>
            <person name="Jubin C."/>
            <person name="Porcel B.M."/>
            <person name="Segurens B."/>
            <person name="Daubin V."/>
            <person name="Anthouard V."/>
            <person name="Aiach N."/>
            <person name="Arnaiz O."/>
            <person name="Billaut A."/>
            <person name="Beisson J."/>
            <person name="Blanc I."/>
            <person name="Bouhouche K."/>
            <person name="Camara F."/>
            <person name="Duharcourt S."/>
            <person name="Guigo R."/>
            <person name="Gogendeau D."/>
            <person name="Katinka M."/>
            <person name="Keller A.-M."/>
            <person name="Kissmehl R."/>
            <person name="Klotz C."/>
            <person name="Koll F."/>
            <person name="Le Moue A."/>
            <person name="Lepere C."/>
            <person name="Malinsky S."/>
            <person name="Nowacki M."/>
            <person name="Nowak J.K."/>
            <person name="Plattner H."/>
            <person name="Poulain J."/>
            <person name="Ruiz F."/>
            <person name="Serrano V."/>
            <person name="Zagulski M."/>
            <person name="Dessen P."/>
            <person name="Betermier M."/>
            <person name="Weissenbach J."/>
            <person name="Scarpelli C."/>
            <person name="Schachter V."/>
            <person name="Sperling L."/>
            <person name="Meyer E."/>
            <person name="Cohen J."/>
            <person name="Wincker P."/>
        </authorList>
    </citation>
    <scope>NUCLEOTIDE SEQUENCE [LARGE SCALE GENOMIC DNA]</scope>
    <source>
        <strain evidence="2 3">Stock d4-2</strain>
    </source>
</reference>
<dbReference type="InterPro" id="IPR029058">
    <property type="entry name" value="AB_hydrolase_fold"/>
</dbReference>
<dbReference type="SUPFAM" id="SSF53474">
    <property type="entry name" value="alpha/beta-Hydrolases"/>
    <property type="match status" value="1"/>
</dbReference>
<dbReference type="Pfam" id="PF12146">
    <property type="entry name" value="Hydrolase_4"/>
    <property type="match status" value="1"/>
</dbReference>
<dbReference type="InterPro" id="IPR022742">
    <property type="entry name" value="Hydrolase_4"/>
</dbReference>
<accession>A0E5Q5</accession>
<dbReference type="Gene3D" id="3.40.50.1820">
    <property type="entry name" value="alpha/beta hydrolase"/>
    <property type="match status" value="1"/>
</dbReference>
<dbReference type="OrthoDB" id="291994at2759"/>